<organism evidence="2 3">
    <name type="scientific">Dovyalis caffra</name>
    <dbReference type="NCBI Taxonomy" id="77055"/>
    <lineage>
        <taxon>Eukaryota</taxon>
        <taxon>Viridiplantae</taxon>
        <taxon>Streptophyta</taxon>
        <taxon>Embryophyta</taxon>
        <taxon>Tracheophyta</taxon>
        <taxon>Spermatophyta</taxon>
        <taxon>Magnoliopsida</taxon>
        <taxon>eudicotyledons</taxon>
        <taxon>Gunneridae</taxon>
        <taxon>Pentapetalae</taxon>
        <taxon>rosids</taxon>
        <taxon>fabids</taxon>
        <taxon>Malpighiales</taxon>
        <taxon>Salicaceae</taxon>
        <taxon>Flacourtieae</taxon>
        <taxon>Dovyalis</taxon>
    </lineage>
</organism>
<keyword evidence="3" id="KW-1185">Reference proteome</keyword>
<evidence type="ECO:0000313" key="3">
    <source>
        <dbReference type="Proteomes" id="UP001314170"/>
    </source>
</evidence>
<dbReference type="Proteomes" id="UP001314170">
    <property type="component" value="Unassembled WGS sequence"/>
</dbReference>
<comment type="caution">
    <text evidence="2">The sequence shown here is derived from an EMBL/GenBank/DDBJ whole genome shotgun (WGS) entry which is preliminary data.</text>
</comment>
<accession>A0AAV1QZL6</accession>
<gene>
    <name evidence="2" type="ORF">DCAF_LOCUS3742</name>
</gene>
<feature type="region of interest" description="Disordered" evidence="1">
    <location>
        <begin position="1"/>
        <end position="25"/>
    </location>
</feature>
<dbReference type="EMBL" id="CAWUPB010000850">
    <property type="protein sequence ID" value="CAK7326047.1"/>
    <property type="molecule type" value="Genomic_DNA"/>
</dbReference>
<name>A0AAV1QZL6_9ROSI</name>
<sequence length="101" mass="10606">MKGSLKVVGKNKGKHDTSGSTVNENVRRKALADVSNVQSSFARNAAYDGSKPRISVGPGYRTMNLPSRKSAKLDNKGSTLLSACLLAERGGREDGGRGVDG</sequence>
<reference evidence="2 3" key="1">
    <citation type="submission" date="2024-01" db="EMBL/GenBank/DDBJ databases">
        <authorList>
            <person name="Waweru B."/>
        </authorList>
    </citation>
    <scope>NUCLEOTIDE SEQUENCE [LARGE SCALE GENOMIC DNA]</scope>
</reference>
<proteinExistence type="predicted"/>
<dbReference type="AlphaFoldDB" id="A0AAV1QZL6"/>
<protein>
    <submittedName>
        <fullName evidence="2">Uncharacterized protein</fullName>
    </submittedName>
</protein>
<evidence type="ECO:0000256" key="1">
    <source>
        <dbReference type="SAM" id="MobiDB-lite"/>
    </source>
</evidence>
<evidence type="ECO:0000313" key="2">
    <source>
        <dbReference type="EMBL" id="CAK7326047.1"/>
    </source>
</evidence>